<evidence type="ECO:0000313" key="1">
    <source>
        <dbReference type="EMBL" id="VDN30050.1"/>
    </source>
</evidence>
<proteinExistence type="predicted"/>
<keyword evidence="2" id="KW-1185">Reference proteome</keyword>
<dbReference type="OrthoDB" id="295715at2759"/>
<dbReference type="Proteomes" id="UP000281553">
    <property type="component" value="Unassembled WGS sequence"/>
</dbReference>
<dbReference type="AlphaFoldDB" id="A0A3P7MTG7"/>
<protein>
    <submittedName>
        <fullName evidence="1">Uncharacterized protein</fullName>
    </submittedName>
</protein>
<organism evidence="1 2">
    <name type="scientific">Dibothriocephalus latus</name>
    <name type="common">Fish tapeworm</name>
    <name type="synonym">Diphyllobothrium latum</name>
    <dbReference type="NCBI Taxonomy" id="60516"/>
    <lineage>
        <taxon>Eukaryota</taxon>
        <taxon>Metazoa</taxon>
        <taxon>Spiralia</taxon>
        <taxon>Lophotrochozoa</taxon>
        <taxon>Platyhelminthes</taxon>
        <taxon>Cestoda</taxon>
        <taxon>Eucestoda</taxon>
        <taxon>Diphyllobothriidea</taxon>
        <taxon>Diphyllobothriidae</taxon>
        <taxon>Dibothriocephalus</taxon>
    </lineage>
</organism>
<gene>
    <name evidence="1" type="ORF">DILT_LOCUS15470</name>
</gene>
<name>A0A3P7MTG7_DIBLA</name>
<sequence length="190" mass="20766">MREVSARIAELERTRLAEEAQRQRSTSTADASVLDLIIRDPFDEFGGQGEADANATEPRAVDPREHGILFSSSSGFGASYASETVPVTLDVAANQDTSQPSLIPKMHVSLTEEIRVLRDSGEEFVNLATRFHRPVLCDYIEMAQLCSSSPGLADAVAEQSEAQNMLARLDRLTHLFADAIVFEEAPDGRT</sequence>
<accession>A0A3P7MTG7</accession>
<dbReference type="EMBL" id="UYRU01079403">
    <property type="protein sequence ID" value="VDN30050.1"/>
    <property type="molecule type" value="Genomic_DNA"/>
</dbReference>
<reference evidence="1 2" key="1">
    <citation type="submission" date="2018-11" db="EMBL/GenBank/DDBJ databases">
        <authorList>
            <consortium name="Pathogen Informatics"/>
        </authorList>
    </citation>
    <scope>NUCLEOTIDE SEQUENCE [LARGE SCALE GENOMIC DNA]</scope>
</reference>
<evidence type="ECO:0000313" key="2">
    <source>
        <dbReference type="Proteomes" id="UP000281553"/>
    </source>
</evidence>